<feature type="binding site" evidence="14">
    <location>
        <position position="262"/>
    </location>
    <ligand>
        <name>an alpha-L-fucosyl-(1-&gt;2)-beta-D-galactosyl derivative</name>
        <dbReference type="ChEBI" id="CHEBI:140327"/>
    </ligand>
</feature>
<dbReference type="GO" id="GO:0016020">
    <property type="term" value="C:membrane"/>
    <property type="evidence" value="ECO:0007669"/>
    <property type="project" value="UniProtKB-SubCell"/>
</dbReference>
<feature type="binding site" evidence="14">
    <location>
        <position position="194"/>
    </location>
    <ligand>
        <name>an alpha-L-fucosyl-(1-&gt;2)-beta-D-galactosyl derivative</name>
        <dbReference type="ChEBI" id="CHEBI:140327"/>
    </ligand>
</feature>
<evidence type="ECO:0000313" key="16">
    <source>
        <dbReference type="Ensembl" id="ENSMICP00000043376.1"/>
    </source>
</evidence>
<feature type="binding site" evidence="14">
    <location>
        <position position="285"/>
    </location>
    <ligand>
        <name>an alpha-L-fucosyl-(1-&gt;2)-beta-D-galactosyl derivative</name>
        <dbReference type="ChEBI" id="CHEBI:140327"/>
    </ligand>
</feature>
<reference evidence="16" key="3">
    <citation type="submission" date="2025-09" db="UniProtKB">
        <authorList>
            <consortium name="Ensembl"/>
        </authorList>
    </citation>
    <scope>IDENTIFICATION</scope>
</reference>
<dbReference type="AlphaFoldDB" id="A0A8B7HJH3"/>
<dbReference type="GO" id="GO:0031982">
    <property type="term" value="C:vesicle"/>
    <property type="evidence" value="ECO:0007669"/>
    <property type="project" value="TreeGrafter"/>
</dbReference>
<dbReference type="Gene3D" id="3.90.550.10">
    <property type="entry name" value="Spore Coat Polysaccharide Biosynthesis Protein SpsA, Chain A"/>
    <property type="match status" value="1"/>
</dbReference>
<dbReference type="Pfam" id="PF03414">
    <property type="entry name" value="Glyco_transf_6"/>
    <property type="match status" value="1"/>
</dbReference>
<feature type="signal peptide" evidence="15">
    <location>
        <begin position="1"/>
        <end position="22"/>
    </location>
</feature>
<reference evidence="16" key="1">
    <citation type="submission" date="2016-12" db="EMBL/GenBank/DDBJ databases">
        <title>Mouse lemur reference genome and diversity panel.</title>
        <authorList>
            <person name="Harris R."/>
            <person name="Larsen P."/>
            <person name="Liu Y."/>
            <person name="Hughes D.S."/>
            <person name="Murali S."/>
            <person name="Raveendran M."/>
            <person name="Korchina V."/>
            <person name="Wang M."/>
            <person name="Jhangiani S."/>
            <person name="Bandaranaike D."/>
            <person name="Bellair M."/>
            <person name="Blankenburg K."/>
            <person name="Chao H."/>
            <person name="Dahdouli M."/>
            <person name="Dinh H."/>
            <person name="Doddapaneni H."/>
            <person name="English A."/>
            <person name="Firestine M."/>
            <person name="Gnanaolivu R."/>
            <person name="Gross S."/>
            <person name="Hernandez B."/>
            <person name="Javaid M."/>
            <person name="Jayaseelan J."/>
            <person name="Jones J."/>
            <person name="Khan Z."/>
            <person name="Kovar C."/>
            <person name="Kurapati P."/>
            <person name="Le B."/>
            <person name="Lee S."/>
            <person name="Li M."/>
            <person name="Mathew T."/>
            <person name="Narasimhan A."/>
            <person name="Ngo D."/>
            <person name="Nguyen L."/>
            <person name="Okwuonu G."/>
            <person name="Ongeri F."/>
            <person name="Osuji N."/>
            <person name="Pu L.-L."/>
            <person name="Puazo M."/>
            <person name="Quiroz J."/>
            <person name="Raj R."/>
            <person name="Rajbhandari K."/>
            <person name="Reid J.G."/>
            <person name="Santibanez J."/>
            <person name="Sexton D."/>
            <person name="Skinner E."/>
            <person name="Vee V."/>
            <person name="Weissenberger G."/>
            <person name="Wu Y."/>
            <person name="Xin Y."/>
            <person name="Han Y."/>
            <person name="Campbell C."/>
            <person name="Brown A."/>
            <person name="Sullivan B."/>
            <person name="Shelton J."/>
            <person name="Brown S."/>
            <person name="Dudchenko O."/>
            <person name="Machol I."/>
            <person name="Durand N."/>
            <person name="Shamim M."/>
            <person name="Lieberman A."/>
            <person name="Muzny D.M."/>
            <person name="Richards S."/>
            <person name="Yoder A."/>
            <person name="Worley K.C."/>
            <person name="Rogers J."/>
            <person name="Gibbs R.A."/>
        </authorList>
    </citation>
    <scope>NUCLEOTIDE SEQUENCE [LARGE SCALE GENOMIC DNA]</scope>
</reference>
<keyword evidence="8" id="KW-0735">Signal-anchor</keyword>
<feature type="chain" id="PRO_5044134109" evidence="15">
    <location>
        <begin position="23"/>
        <end position="317"/>
    </location>
</feature>
<evidence type="ECO:0000256" key="5">
    <source>
        <dbReference type="ARBA" id="ARBA00022679"/>
    </source>
</evidence>
<evidence type="ECO:0000256" key="1">
    <source>
        <dbReference type="ARBA" id="ARBA00001936"/>
    </source>
</evidence>
<dbReference type="GO" id="GO:0005794">
    <property type="term" value="C:Golgi apparatus"/>
    <property type="evidence" value="ECO:0007669"/>
    <property type="project" value="TreeGrafter"/>
</dbReference>
<dbReference type="CTD" id="360203"/>
<evidence type="ECO:0000256" key="9">
    <source>
        <dbReference type="ARBA" id="ARBA00022989"/>
    </source>
</evidence>
<keyword evidence="9" id="KW-1133">Transmembrane helix</keyword>
<comment type="function">
    <text evidence="12">Synthesizes the galactose-alpha(1,3)-galactose group by catalyzing the transfer of a galactose residue, with an alpha-1,3 linkage, on terminal lactosaminide (Gal-beta-1,4-GlcNAc-R) disaccharide borne by a glycoprotein or a glycolipid. Preferentially glycosylates proteins, can synthesize galactose-alpha(1,3)-galactose on glycoproteins but cannot synthesize the glycolipid called isogloboside 3 (iGb3).</text>
</comment>
<dbReference type="PANTHER" id="PTHR10462">
    <property type="entry name" value="GLYCOSYLTRANSFERASE-RELATED"/>
    <property type="match status" value="1"/>
</dbReference>
<dbReference type="GO" id="GO:0016758">
    <property type="term" value="F:hexosyltransferase activity"/>
    <property type="evidence" value="ECO:0007669"/>
    <property type="project" value="InterPro"/>
</dbReference>
<dbReference type="Proteomes" id="UP000694394">
    <property type="component" value="Chromosome 10"/>
</dbReference>
<evidence type="ECO:0000256" key="15">
    <source>
        <dbReference type="SAM" id="SignalP"/>
    </source>
</evidence>
<dbReference type="InterPro" id="IPR029044">
    <property type="entry name" value="Nucleotide-diphossugar_trans"/>
</dbReference>
<evidence type="ECO:0000256" key="12">
    <source>
        <dbReference type="ARBA" id="ARBA00058922"/>
    </source>
</evidence>
<evidence type="ECO:0000313" key="17">
    <source>
        <dbReference type="Proteomes" id="UP000694394"/>
    </source>
</evidence>
<dbReference type="OrthoDB" id="10013941at2759"/>
<keyword evidence="11" id="KW-0325">Glycoprotein</keyword>
<dbReference type="InterPro" id="IPR005076">
    <property type="entry name" value="Glyco_trans_6"/>
</dbReference>
<accession>A0A8B7HJH3</accession>
<dbReference type="RefSeq" id="XP_012637544.1">
    <property type="nucleotide sequence ID" value="XM_012782090.2"/>
</dbReference>
<dbReference type="GeneID" id="105880802"/>
<feature type="active site" description="Nucleophile" evidence="13">
    <location>
        <position position="262"/>
    </location>
</feature>
<evidence type="ECO:0000256" key="6">
    <source>
        <dbReference type="ARBA" id="ARBA00022692"/>
    </source>
</evidence>
<dbReference type="GO" id="GO:0046872">
    <property type="term" value="F:metal ion binding"/>
    <property type="evidence" value="ECO:0007669"/>
    <property type="project" value="UniProtKB-KW"/>
</dbReference>
<keyword evidence="5" id="KW-0808">Transferase</keyword>
<keyword evidence="4" id="KW-0328">Glycosyltransferase</keyword>
<comment type="cofactor">
    <cofactor evidence="1">
        <name>Mn(2+)</name>
        <dbReference type="ChEBI" id="CHEBI:29035"/>
    </cofactor>
</comment>
<dbReference type="GO" id="GO:0005975">
    <property type="term" value="P:carbohydrate metabolic process"/>
    <property type="evidence" value="ECO:0007669"/>
    <property type="project" value="InterPro"/>
</dbReference>
<evidence type="ECO:0000256" key="14">
    <source>
        <dbReference type="PIRSR" id="PIRSR605076-2"/>
    </source>
</evidence>
<evidence type="ECO:0000256" key="3">
    <source>
        <dbReference type="ARBA" id="ARBA00010413"/>
    </source>
</evidence>
<gene>
    <name evidence="16" type="primary">GLT6D1</name>
</gene>
<keyword evidence="7" id="KW-0479">Metal-binding</keyword>
<dbReference type="GeneTree" id="ENSGT00950000182858"/>
<sequence length="317" mass="36941">MNYKRRMLLLISSTLLLILVDRHFRKQEELQLSDWFTPSNRFDVITTTDWLAPVIWDGTFDREALEKHYRGRNITVGLAVFATSRVSEKYVRTFLLSANRHFMPGHRVIFYVLAGALFNRPDVVLGPRRSLRVLPVGRESWWFDANLVHMRSLGEYIVGRIQAEVDFLFSMTPNQVFQHEFGVEALGASVAQLHPWWYFRDAKDFPYERKPGSAAYIPFGQGDFYYDGSLVGGTPLHVLSFIEKYLYGATHDVQKGLNSTYEKHLNKYFFLHKPTTVLSPEYNWDAAFYPPAQVHYVRVVHHSGRKLDDPPGFREDW</sequence>
<comment type="similarity">
    <text evidence="3">Belongs to the glycosyltransferase 6 family.</text>
</comment>
<keyword evidence="17" id="KW-1185">Reference proteome</keyword>
<evidence type="ECO:0000256" key="4">
    <source>
        <dbReference type="ARBA" id="ARBA00022676"/>
    </source>
</evidence>
<evidence type="ECO:0000256" key="11">
    <source>
        <dbReference type="ARBA" id="ARBA00023180"/>
    </source>
</evidence>
<evidence type="ECO:0000256" key="7">
    <source>
        <dbReference type="ARBA" id="ARBA00022723"/>
    </source>
</evidence>
<dbReference type="FunFam" id="3.90.550.10:FF:000022">
    <property type="entry name" value="Histo-blood group ABO system transferase"/>
    <property type="match status" value="1"/>
</dbReference>
<dbReference type="RefSeq" id="XP_020145147.1">
    <property type="nucleotide sequence ID" value="XM_020289558.2"/>
</dbReference>
<protein>
    <submittedName>
        <fullName evidence="16">Glycosyltransferase 6 domain containing 1</fullName>
    </submittedName>
</protein>
<dbReference type="KEGG" id="mmur:105880802"/>
<dbReference type="EMBL" id="ABDC03014987">
    <property type="status" value="NOT_ANNOTATED_CDS"/>
    <property type="molecule type" value="Genomic_DNA"/>
</dbReference>
<keyword evidence="10" id="KW-0472">Membrane</keyword>
<dbReference type="SUPFAM" id="SSF53448">
    <property type="entry name" value="Nucleotide-diphospho-sugar transferases"/>
    <property type="match status" value="1"/>
</dbReference>
<evidence type="ECO:0000256" key="2">
    <source>
        <dbReference type="ARBA" id="ARBA00004606"/>
    </source>
</evidence>
<reference evidence="16" key="2">
    <citation type="submission" date="2025-08" db="UniProtKB">
        <authorList>
            <consortium name="Ensembl"/>
        </authorList>
    </citation>
    <scope>IDENTIFICATION</scope>
</reference>
<dbReference type="RefSeq" id="XP_012637543.1">
    <property type="nucleotide sequence ID" value="XM_012782089.2"/>
</dbReference>
<evidence type="ECO:0000256" key="13">
    <source>
        <dbReference type="PIRSR" id="PIRSR605076-1"/>
    </source>
</evidence>
<dbReference type="Ensembl" id="ENSMICT00000059837.1">
    <property type="protein sequence ID" value="ENSMICP00000043376.1"/>
    <property type="gene ID" value="ENSMICG00000047100.1"/>
</dbReference>
<evidence type="ECO:0000256" key="8">
    <source>
        <dbReference type="ARBA" id="ARBA00022968"/>
    </source>
</evidence>
<name>A0A8B7HJH3_MICMU</name>
<keyword evidence="15" id="KW-0732">Signal</keyword>
<dbReference type="PANTHER" id="PTHR10462:SF27">
    <property type="entry name" value="GLYCOSYLTRANSFERASE 6 DOMAIN-CONTAINING PROTEIN 1-RELATED"/>
    <property type="match status" value="1"/>
</dbReference>
<comment type="subcellular location">
    <subcellularLocation>
        <location evidence="2">Membrane</location>
        <topology evidence="2">Single-pass type II membrane protein</topology>
    </subcellularLocation>
</comment>
<organism evidence="16 17">
    <name type="scientific">Microcebus murinus</name>
    <name type="common">Gray mouse lemur</name>
    <name type="synonym">Lemur murinus</name>
    <dbReference type="NCBI Taxonomy" id="30608"/>
    <lineage>
        <taxon>Eukaryota</taxon>
        <taxon>Metazoa</taxon>
        <taxon>Chordata</taxon>
        <taxon>Craniata</taxon>
        <taxon>Vertebrata</taxon>
        <taxon>Euteleostomi</taxon>
        <taxon>Mammalia</taxon>
        <taxon>Eutheria</taxon>
        <taxon>Euarchontoglires</taxon>
        <taxon>Primates</taxon>
        <taxon>Strepsirrhini</taxon>
        <taxon>Lemuriformes</taxon>
        <taxon>Cheirogaleidae</taxon>
        <taxon>Microcebus</taxon>
    </lineage>
</organism>
<keyword evidence="6" id="KW-0812">Transmembrane</keyword>
<evidence type="ECO:0000256" key="10">
    <source>
        <dbReference type="ARBA" id="ARBA00023136"/>
    </source>
</evidence>
<proteinExistence type="inferred from homology"/>